<gene>
    <name evidence="2" type="ORF">BED47_17175</name>
</gene>
<protein>
    <recommendedName>
        <fullName evidence="4">NADH dehydrogenase subunit 3</fullName>
    </recommendedName>
</protein>
<evidence type="ECO:0000256" key="1">
    <source>
        <dbReference type="SAM" id="Phobius"/>
    </source>
</evidence>
<dbReference type="EMBL" id="MDKC01000004">
    <property type="protein sequence ID" value="ODG92913.1"/>
    <property type="molecule type" value="Genomic_DNA"/>
</dbReference>
<proteinExistence type="predicted"/>
<name>A0ABX3A0S2_9BACI</name>
<keyword evidence="1" id="KW-0812">Transmembrane</keyword>
<dbReference type="Proteomes" id="UP000094580">
    <property type="component" value="Unassembled WGS sequence"/>
</dbReference>
<accession>A0ABX3A0S2</accession>
<feature type="transmembrane region" description="Helical" evidence="1">
    <location>
        <begin position="6"/>
        <end position="22"/>
    </location>
</feature>
<keyword evidence="3" id="KW-1185">Reference proteome</keyword>
<sequence length="59" mass="6780">MLEMYIFGGILILTMLIAVFMTRKDSVVDDENGKYKCGKSGNRKRIVRERKSGKVVRID</sequence>
<evidence type="ECO:0000313" key="3">
    <source>
        <dbReference type="Proteomes" id="UP000094580"/>
    </source>
</evidence>
<evidence type="ECO:0008006" key="4">
    <source>
        <dbReference type="Google" id="ProtNLM"/>
    </source>
</evidence>
<evidence type="ECO:0000313" key="2">
    <source>
        <dbReference type="EMBL" id="ODG92913.1"/>
    </source>
</evidence>
<organism evidence="2 3">
    <name type="scientific">Gottfriedia luciferensis</name>
    <dbReference type="NCBI Taxonomy" id="178774"/>
    <lineage>
        <taxon>Bacteria</taxon>
        <taxon>Bacillati</taxon>
        <taxon>Bacillota</taxon>
        <taxon>Bacilli</taxon>
        <taxon>Bacillales</taxon>
        <taxon>Bacillaceae</taxon>
        <taxon>Gottfriedia</taxon>
    </lineage>
</organism>
<keyword evidence="1" id="KW-1133">Transmembrane helix</keyword>
<reference evidence="2 3" key="1">
    <citation type="submission" date="2016-07" db="EMBL/GenBank/DDBJ databases">
        <authorList>
            <person name="Townsley L."/>
            <person name="Shank E.A."/>
        </authorList>
    </citation>
    <scope>NUCLEOTIDE SEQUENCE [LARGE SCALE GENOMIC DNA]</scope>
    <source>
        <strain evidence="2 3">CH01</strain>
    </source>
</reference>
<keyword evidence="1" id="KW-0472">Membrane</keyword>
<comment type="caution">
    <text evidence="2">The sequence shown here is derived from an EMBL/GenBank/DDBJ whole genome shotgun (WGS) entry which is preliminary data.</text>
</comment>
<dbReference type="RefSeq" id="WP_069032852.1">
    <property type="nucleotide sequence ID" value="NZ_MDKC01000004.1"/>
</dbReference>